<evidence type="ECO:0000313" key="1">
    <source>
        <dbReference type="EMBL" id="WYW18800.1"/>
    </source>
</evidence>
<evidence type="ECO:0000313" key="2">
    <source>
        <dbReference type="Proteomes" id="UP001456344"/>
    </source>
</evidence>
<reference evidence="1" key="1">
    <citation type="submission" date="2023-10" db="EMBL/GenBank/DDBJ databases">
        <title>Whole genome sequencing of actinobacterial strain Amycolatopsis sp. (BCA-696) identifies the underlying plant growth-promoting genes.</title>
        <authorList>
            <person name="Gandham P."/>
            <person name="Vadla N."/>
            <person name="Saji A."/>
            <person name="Srinivas V."/>
            <person name="Ruperao P."/>
            <person name="Selvanayagam S."/>
            <person name="Saxena R.K."/>
            <person name="Rathore A."/>
            <person name="Gopalakrishnan S."/>
            <person name="Thakur V."/>
        </authorList>
    </citation>
    <scope>NUCLEOTIDE SEQUENCE</scope>
    <source>
        <strain evidence="1">BCA-696</strain>
    </source>
</reference>
<keyword evidence="2" id="KW-1185">Reference proteome</keyword>
<accession>A0ACD5BM59</accession>
<gene>
    <name evidence="1" type="ORF">LCL61_24975</name>
</gene>
<dbReference type="Proteomes" id="UP001456344">
    <property type="component" value="Chromosome"/>
</dbReference>
<protein>
    <submittedName>
        <fullName evidence="1">Methylmalonyl-CoA mutase family protein</fullName>
    </submittedName>
</protein>
<sequence length="475" mass="51958">MAEPGEYPYDAGIHPTGYTTKVWTMRQLAGLSTAGSTNERFHYLLGLGETGLSLAFDLPTQLGLDPDDPRAEGEVGRTGVSIATVDDLAEVFKGIPLDRLSVSMTINATAPILLAMWVVVAEESGVDPASLRGTLQNEMPKEFLARKAYIYDIDTSMRYSLDVLEHCIRHLPTVNPVSLSGGHAREAGASRALEVACGIADAEVYLQGMVDRGLGVDEVARRFTFIFGAHMELLAEAAKFRVVRSLYAQRLRERWGATDERAMKMRVQVNTFGSALAHQEPLNNVVRSTIQALAAVLGGVQSLHVCSFDEAYQTPGELGARIALRTHQIMAEETDVARYVDPLGGSAVIERIAAEMRSEVEDWLRRIEDHGGMLGSIRSGWLESEIEDLAQREPGPRVGVKDQLRSETEEVVLQRERHKPLPSVQRGVERRACDAELKAIRDAVASGVNVMPTLIEAARARASLGQMCEAMAPQD</sequence>
<dbReference type="EMBL" id="CP150484">
    <property type="protein sequence ID" value="WYW18800.1"/>
    <property type="molecule type" value="Genomic_DNA"/>
</dbReference>
<organism evidence="1 2">
    <name type="scientific">Amycolatopsis coloradensis</name>
    <dbReference type="NCBI Taxonomy" id="76021"/>
    <lineage>
        <taxon>Bacteria</taxon>
        <taxon>Bacillati</taxon>
        <taxon>Actinomycetota</taxon>
        <taxon>Actinomycetes</taxon>
        <taxon>Pseudonocardiales</taxon>
        <taxon>Pseudonocardiaceae</taxon>
        <taxon>Amycolatopsis</taxon>
    </lineage>
</organism>
<proteinExistence type="predicted"/>
<name>A0ACD5BM59_9PSEU</name>